<dbReference type="InterPro" id="IPR011722">
    <property type="entry name" value="Hemimethylated_DNA-bd_dom"/>
</dbReference>
<evidence type="ECO:0000259" key="3">
    <source>
        <dbReference type="SMART" id="SM00992"/>
    </source>
</evidence>
<dbReference type="Gene3D" id="2.30.30.390">
    <property type="entry name" value="Hemimethylated DNA-binding domain"/>
    <property type="match status" value="1"/>
</dbReference>
<protein>
    <recommendedName>
        <fullName evidence="2">Heat shock protein HspQ</fullName>
    </recommendedName>
</protein>
<dbReference type="Pfam" id="PF13369">
    <property type="entry name" value="Transglut_core2"/>
    <property type="match status" value="1"/>
</dbReference>
<keyword evidence="4" id="KW-0346">Stress response</keyword>
<dbReference type="EMBL" id="JABDJR010000516">
    <property type="protein sequence ID" value="NNF07661.1"/>
    <property type="molecule type" value="Genomic_DNA"/>
</dbReference>
<evidence type="ECO:0000313" key="4">
    <source>
        <dbReference type="EMBL" id="NNF07661.1"/>
    </source>
</evidence>
<dbReference type="PROSITE" id="PS50077">
    <property type="entry name" value="HEAT_REPEAT"/>
    <property type="match status" value="1"/>
</dbReference>
<dbReference type="SUPFAM" id="SSF141255">
    <property type="entry name" value="YccV-like"/>
    <property type="match status" value="1"/>
</dbReference>
<dbReference type="InterPro" id="IPR021133">
    <property type="entry name" value="HEAT_type_2"/>
</dbReference>
<dbReference type="InterPro" id="IPR036623">
    <property type="entry name" value="Hemimethylated_DNA-bd_sf"/>
</dbReference>
<comment type="caution">
    <text evidence="4">The sequence shown here is derived from an EMBL/GenBank/DDBJ whole genome shotgun (WGS) entry which is preliminary data.</text>
</comment>
<proteinExistence type="inferred from homology"/>
<organism evidence="4 5">
    <name type="scientific">Eiseniibacteriota bacterium</name>
    <dbReference type="NCBI Taxonomy" id="2212470"/>
    <lineage>
        <taxon>Bacteria</taxon>
        <taxon>Candidatus Eiseniibacteriota</taxon>
    </lineage>
</organism>
<dbReference type="PANTHER" id="PTHR31350:SF21">
    <property type="entry name" value="F-BOX ONLY PROTEIN 21"/>
    <property type="match status" value="1"/>
</dbReference>
<evidence type="ECO:0000313" key="5">
    <source>
        <dbReference type="Proteomes" id="UP000547674"/>
    </source>
</evidence>
<dbReference type="NCBIfam" id="TIGR02097">
    <property type="entry name" value="yccV"/>
    <property type="match status" value="1"/>
</dbReference>
<dbReference type="Pfam" id="PF08755">
    <property type="entry name" value="YccV-like"/>
    <property type="match status" value="1"/>
</dbReference>
<dbReference type="GO" id="GO:0003677">
    <property type="term" value="F:DNA binding"/>
    <property type="evidence" value="ECO:0007669"/>
    <property type="project" value="UniProtKB-UniRule"/>
</dbReference>
<dbReference type="InterPro" id="IPR032698">
    <property type="entry name" value="SirB1_N"/>
</dbReference>
<evidence type="ECO:0000256" key="1">
    <source>
        <dbReference type="ARBA" id="ARBA00007100"/>
    </source>
</evidence>
<dbReference type="SMART" id="SM00992">
    <property type="entry name" value="YccV-like"/>
    <property type="match status" value="1"/>
</dbReference>
<gene>
    <name evidence="4" type="primary">hspQ</name>
    <name evidence="4" type="ORF">HKN21_12940</name>
</gene>
<evidence type="ECO:0000256" key="2">
    <source>
        <dbReference type="NCBIfam" id="TIGR02097"/>
    </source>
</evidence>
<dbReference type="Proteomes" id="UP000547674">
    <property type="component" value="Unassembled WGS sequence"/>
</dbReference>
<accession>A0A7Y2E9G0</accession>
<feature type="domain" description="Hemimethylated DNA-binding" evidence="3">
    <location>
        <begin position="295"/>
        <end position="390"/>
    </location>
</feature>
<sequence length="397" mass="45238">MAEQTRLPHLMRLLDDDSPVVRSQIQKELIALGDNLGQALLDLPETPTPEQRLILIDLLEDRNQEWLKGQWESWETTKDDPHGVAQLERALGLLSAYQEGCLNQHSLSSLLDGIAGDFRESGMNTDARSLALFLFGSQRFVGEVHDYYSPRNSNLIHVIESGRGLPLSLAAIYILVGSRLGLSIQGCSFPGHFMARVERDNEVFLVDCFNRGHFVRYDVILSANPHNEETIKAVLDQPAPPQLIIRRVLRNLDRAYRGVHDAKRSAFALHLLDLMELRATEGVQRPTDFIGEAGEPTFAIGELVQHQRYGYRGVIVDFDLSCQADESWYQTNQTQPNRDQPWYMVLVHGTNEVTYAAQSSLDRDPRRTTIAHPLLDHFFENFDGKRYVRNTRPWKRP</sequence>
<name>A0A7Y2E9G0_UNCEI</name>
<dbReference type="AlphaFoldDB" id="A0A7Y2E9G0"/>
<reference evidence="4 5" key="1">
    <citation type="submission" date="2020-03" db="EMBL/GenBank/DDBJ databases">
        <title>Metabolic flexibility allows generalist bacteria to become dominant in a frequently disturbed ecosystem.</title>
        <authorList>
            <person name="Chen Y.-J."/>
            <person name="Leung P.M."/>
            <person name="Bay S.K."/>
            <person name="Hugenholtz P."/>
            <person name="Kessler A.J."/>
            <person name="Shelley G."/>
            <person name="Waite D.W."/>
            <person name="Cook P.L."/>
            <person name="Greening C."/>
        </authorList>
    </citation>
    <scope>NUCLEOTIDE SEQUENCE [LARGE SCALE GENOMIC DNA]</scope>
    <source>
        <strain evidence="4">SS_bin_28</strain>
    </source>
</reference>
<comment type="similarity">
    <text evidence="1">Belongs to the UPF0162 family.</text>
</comment>
<dbReference type="PANTHER" id="PTHR31350">
    <property type="entry name" value="SI:DKEY-261L7.2"/>
    <property type="match status" value="1"/>
</dbReference>